<reference evidence="1 2" key="1">
    <citation type="journal article" date="2018" name="PLoS ONE">
        <title>The draft genome of Kipferlia bialata reveals reductive genome evolution in fornicate parasites.</title>
        <authorList>
            <person name="Tanifuji G."/>
            <person name="Takabayashi S."/>
            <person name="Kume K."/>
            <person name="Takagi M."/>
            <person name="Nakayama T."/>
            <person name="Kamikawa R."/>
            <person name="Inagaki Y."/>
            <person name="Hashimoto T."/>
        </authorList>
    </citation>
    <scope>NUCLEOTIDE SEQUENCE [LARGE SCALE GENOMIC DNA]</scope>
    <source>
        <strain evidence="1">NY0173</strain>
    </source>
</reference>
<gene>
    <name evidence="1" type="ORF">KIPB_014414</name>
</gene>
<dbReference type="GO" id="GO:0030620">
    <property type="term" value="F:U2 snRNA binding"/>
    <property type="evidence" value="ECO:0007669"/>
    <property type="project" value="TreeGrafter"/>
</dbReference>
<dbReference type="PANTHER" id="PTHR11140:SF0">
    <property type="entry name" value="PRE-MRNA-PROCESSING-SPLICING FACTOR 8"/>
    <property type="match status" value="1"/>
</dbReference>
<dbReference type="GO" id="GO:0017070">
    <property type="term" value="F:U6 snRNA binding"/>
    <property type="evidence" value="ECO:0007669"/>
    <property type="project" value="TreeGrafter"/>
</dbReference>
<organism evidence="1 2">
    <name type="scientific">Kipferlia bialata</name>
    <dbReference type="NCBI Taxonomy" id="797122"/>
    <lineage>
        <taxon>Eukaryota</taxon>
        <taxon>Metamonada</taxon>
        <taxon>Carpediemonas-like organisms</taxon>
        <taxon>Kipferlia</taxon>
    </lineage>
</organism>
<name>A0A9K3D9S6_9EUKA</name>
<dbReference type="PANTHER" id="PTHR11140">
    <property type="entry name" value="PRE-MRNA SPLICING FACTOR PRP8"/>
    <property type="match status" value="1"/>
</dbReference>
<dbReference type="GO" id="GO:0071013">
    <property type="term" value="C:catalytic step 2 spliceosome"/>
    <property type="evidence" value="ECO:0007669"/>
    <property type="project" value="TreeGrafter"/>
</dbReference>
<keyword evidence="2" id="KW-1185">Reference proteome</keyword>
<dbReference type="GO" id="GO:0000244">
    <property type="term" value="P:spliceosomal tri-snRNP complex assembly"/>
    <property type="evidence" value="ECO:0007669"/>
    <property type="project" value="TreeGrafter"/>
</dbReference>
<accession>A0A9K3D9S6</accession>
<dbReference type="SUPFAM" id="SSF53098">
    <property type="entry name" value="Ribonuclease H-like"/>
    <property type="match status" value="1"/>
</dbReference>
<dbReference type="AlphaFoldDB" id="A0A9K3D9S6"/>
<protein>
    <submittedName>
        <fullName evidence="1">Pre-mRNA-processing-splicing factor 8</fullName>
    </submittedName>
</protein>
<dbReference type="InterPro" id="IPR027652">
    <property type="entry name" value="PRP8"/>
</dbReference>
<dbReference type="GO" id="GO:0005682">
    <property type="term" value="C:U5 snRNP"/>
    <property type="evidence" value="ECO:0007669"/>
    <property type="project" value="TreeGrafter"/>
</dbReference>
<dbReference type="EMBL" id="BDIP01007392">
    <property type="protein sequence ID" value="GIQ91247.1"/>
    <property type="molecule type" value="Genomic_DNA"/>
</dbReference>
<feature type="non-terminal residue" evidence="1">
    <location>
        <position position="1"/>
    </location>
</feature>
<dbReference type="InterPro" id="IPR012337">
    <property type="entry name" value="RNaseH-like_sf"/>
</dbReference>
<sequence>MYLTLREPNEFCRFPTTEIESKHPLRLYLRIKDDVYTVWKFRPQDSEGLVRRFLAANPDPSNTHAAGYGNRRCWPLAERMRLT</sequence>
<proteinExistence type="predicted"/>
<dbReference type="GO" id="GO:0030623">
    <property type="term" value="F:U5 snRNA binding"/>
    <property type="evidence" value="ECO:0007669"/>
    <property type="project" value="TreeGrafter"/>
</dbReference>
<evidence type="ECO:0000313" key="1">
    <source>
        <dbReference type="EMBL" id="GIQ91247.1"/>
    </source>
</evidence>
<comment type="caution">
    <text evidence="1">The sequence shown here is derived from an EMBL/GenBank/DDBJ whole genome shotgun (WGS) entry which is preliminary data.</text>
</comment>
<dbReference type="GO" id="GO:0097157">
    <property type="term" value="F:pre-mRNA intronic binding"/>
    <property type="evidence" value="ECO:0007669"/>
    <property type="project" value="TreeGrafter"/>
</dbReference>
<dbReference type="GO" id="GO:0030619">
    <property type="term" value="F:U1 snRNA binding"/>
    <property type="evidence" value="ECO:0007669"/>
    <property type="project" value="TreeGrafter"/>
</dbReference>
<evidence type="ECO:0000313" key="2">
    <source>
        <dbReference type="Proteomes" id="UP000265618"/>
    </source>
</evidence>
<dbReference type="Proteomes" id="UP000265618">
    <property type="component" value="Unassembled WGS sequence"/>
</dbReference>